<dbReference type="PANTHER" id="PTHR45436">
    <property type="entry name" value="SENSOR HISTIDINE KINASE YKOH"/>
    <property type="match status" value="1"/>
</dbReference>
<comment type="subcellular location">
    <subcellularLocation>
        <location evidence="2">Cell membrane</location>
    </subcellularLocation>
</comment>
<dbReference type="SMART" id="SM00388">
    <property type="entry name" value="HisKA"/>
    <property type="match status" value="1"/>
</dbReference>
<dbReference type="SUPFAM" id="SSF47384">
    <property type="entry name" value="Homodimeric domain of signal transducing histidine kinase"/>
    <property type="match status" value="1"/>
</dbReference>
<feature type="domain" description="HAMP" evidence="13">
    <location>
        <begin position="209"/>
        <end position="263"/>
    </location>
</feature>
<evidence type="ECO:0000256" key="2">
    <source>
        <dbReference type="ARBA" id="ARBA00004236"/>
    </source>
</evidence>
<dbReference type="Pfam" id="PF00672">
    <property type="entry name" value="HAMP"/>
    <property type="match status" value="1"/>
</dbReference>
<evidence type="ECO:0000256" key="1">
    <source>
        <dbReference type="ARBA" id="ARBA00000085"/>
    </source>
</evidence>
<dbReference type="InterPro" id="IPR003661">
    <property type="entry name" value="HisK_dim/P_dom"/>
</dbReference>
<protein>
    <recommendedName>
        <fullName evidence="3">histidine kinase</fullName>
        <ecNumber evidence="3">2.7.13.3</ecNumber>
    </recommendedName>
</protein>
<evidence type="ECO:0000259" key="13">
    <source>
        <dbReference type="PROSITE" id="PS50885"/>
    </source>
</evidence>
<dbReference type="OrthoDB" id="9786919at2"/>
<feature type="domain" description="Histidine kinase" evidence="12">
    <location>
        <begin position="278"/>
        <end position="419"/>
    </location>
</feature>
<dbReference type="Gene3D" id="6.10.340.10">
    <property type="match status" value="1"/>
</dbReference>
<dbReference type="InterPro" id="IPR050428">
    <property type="entry name" value="TCS_sensor_his_kinase"/>
</dbReference>
<dbReference type="InterPro" id="IPR003660">
    <property type="entry name" value="HAMP_dom"/>
</dbReference>
<dbReference type="PROSITE" id="PS50885">
    <property type="entry name" value="HAMP"/>
    <property type="match status" value="1"/>
</dbReference>
<organism evidence="14 15">
    <name type="scientific">Streptomyces apricus</name>
    <dbReference type="NCBI Taxonomy" id="1828112"/>
    <lineage>
        <taxon>Bacteria</taxon>
        <taxon>Bacillati</taxon>
        <taxon>Actinomycetota</taxon>
        <taxon>Actinomycetes</taxon>
        <taxon>Kitasatosporales</taxon>
        <taxon>Streptomycetaceae</taxon>
        <taxon>Streptomyces</taxon>
    </lineage>
</organism>
<dbReference type="GO" id="GO:0000155">
    <property type="term" value="F:phosphorelay sensor kinase activity"/>
    <property type="evidence" value="ECO:0007669"/>
    <property type="project" value="InterPro"/>
</dbReference>
<proteinExistence type="predicted"/>
<evidence type="ECO:0000256" key="4">
    <source>
        <dbReference type="ARBA" id="ARBA00022553"/>
    </source>
</evidence>
<dbReference type="EMBL" id="VDFC01000040">
    <property type="protein sequence ID" value="KAA0935464.1"/>
    <property type="molecule type" value="Genomic_DNA"/>
</dbReference>
<evidence type="ECO:0000313" key="14">
    <source>
        <dbReference type="EMBL" id="KAA0935464.1"/>
    </source>
</evidence>
<dbReference type="InterPro" id="IPR005467">
    <property type="entry name" value="His_kinase_dom"/>
</dbReference>
<reference evidence="14 15" key="1">
    <citation type="submission" date="2019-05" db="EMBL/GenBank/DDBJ databases">
        <authorList>
            <person name="Hariharan J."/>
            <person name="Choudoir M.J."/>
            <person name="Diebold P."/>
            <person name="Panke-Buisse K."/>
            <person name="Buckley D.H."/>
        </authorList>
    </citation>
    <scope>NUCLEOTIDE SEQUENCE [LARGE SCALE GENOMIC DNA]</scope>
    <source>
        <strain evidence="14 15">SUN51</strain>
    </source>
</reference>
<dbReference type="PANTHER" id="PTHR45436:SF5">
    <property type="entry name" value="SENSOR HISTIDINE KINASE TRCS"/>
    <property type="match status" value="1"/>
</dbReference>
<evidence type="ECO:0000256" key="10">
    <source>
        <dbReference type="SAM" id="MobiDB-lite"/>
    </source>
</evidence>
<dbReference type="CDD" id="cd00082">
    <property type="entry name" value="HisKA"/>
    <property type="match status" value="1"/>
</dbReference>
<dbReference type="SMART" id="SM00304">
    <property type="entry name" value="HAMP"/>
    <property type="match status" value="1"/>
</dbReference>
<evidence type="ECO:0000259" key="12">
    <source>
        <dbReference type="PROSITE" id="PS50109"/>
    </source>
</evidence>
<dbReference type="GO" id="GO:0005886">
    <property type="term" value="C:plasma membrane"/>
    <property type="evidence" value="ECO:0007669"/>
    <property type="project" value="UniProtKB-SubCell"/>
</dbReference>
<dbReference type="EC" id="2.7.13.3" evidence="3"/>
<evidence type="ECO:0000256" key="6">
    <source>
        <dbReference type="ARBA" id="ARBA00022692"/>
    </source>
</evidence>
<dbReference type="AlphaFoldDB" id="A0A5B0B090"/>
<dbReference type="FunFam" id="1.10.287.130:FF:000001">
    <property type="entry name" value="Two-component sensor histidine kinase"/>
    <property type="match status" value="1"/>
</dbReference>
<dbReference type="InterPro" id="IPR036890">
    <property type="entry name" value="HATPase_C_sf"/>
</dbReference>
<feature type="compositionally biased region" description="Basic residues" evidence="10">
    <location>
        <begin position="439"/>
        <end position="448"/>
    </location>
</feature>
<dbReference type="InterPro" id="IPR036097">
    <property type="entry name" value="HisK_dim/P_sf"/>
</dbReference>
<dbReference type="PROSITE" id="PS50109">
    <property type="entry name" value="HIS_KIN"/>
    <property type="match status" value="1"/>
</dbReference>
<keyword evidence="8 11" id="KW-1133">Transmembrane helix</keyword>
<gene>
    <name evidence="14" type="ORF">FGF04_15455</name>
</gene>
<feature type="region of interest" description="Disordered" evidence="10">
    <location>
        <begin position="422"/>
        <end position="448"/>
    </location>
</feature>
<keyword evidence="15" id="KW-1185">Reference proteome</keyword>
<dbReference type="Gene3D" id="3.30.565.10">
    <property type="entry name" value="Histidine kinase-like ATPase, C-terminal domain"/>
    <property type="match status" value="1"/>
</dbReference>
<evidence type="ECO:0000256" key="11">
    <source>
        <dbReference type="SAM" id="Phobius"/>
    </source>
</evidence>
<evidence type="ECO:0000313" key="15">
    <source>
        <dbReference type="Proteomes" id="UP000324965"/>
    </source>
</evidence>
<accession>A0A5B0B090</accession>
<keyword evidence="5" id="KW-0808">Transferase</keyword>
<dbReference type="SUPFAM" id="SSF55874">
    <property type="entry name" value="ATPase domain of HSP90 chaperone/DNA topoisomerase II/histidine kinase"/>
    <property type="match status" value="1"/>
</dbReference>
<evidence type="ECO:0000256" key="8">
    <source>
        <dbReference type="ARBA" id="ARBA00022989"/>
    </source>
</evidence>
<evidence type="ECO:0000256" key="9">
    <source>
        <dbReference type="ARBA" id="ARBA00023012"/>
    </source>
</evidence>
<sequence>MIRRLPFRFRRGHGHGHGVHSLRGQLTLANVVLLALGIVMATAVSLMGMRYYLLDQIDSELFRMRDSLQGTQLTARQIDSLSALAFIRDGKVPESMGPPNADTLFAVVDAKGAPLTFRSLVPTPNQRALAAAVGDSPQELTGDADPREVTVDGSAFRVVGVPLADGTVVLVAGSTDALHKGMAKALKLDLFFGVLLLALLAVLTMLSVGRRLRPLEDMVETSSAIAEGDLARRVPSSHHPTQEVEQLRLALNSMLHQVESAYRTRERSAAQLRRFVADASHELRTPLSAIRGYLQLYDKGMLREPAERKRAWDRMTGEADRMGRLVDELLTLARLDQRPELRFRNVDLARLVRDAAEDLRAQQPGRPVTVSAEGALLVRADESGLRQVLGNLVANVRTHTPADVAVALSLERVGGVVRVCASARSPPGSPAPAAAPTRRPVRAAPPRR</sequence>
<dbReference type="CDD" id="cd06225">
    <property type="entry name" value="HAMP"/>
    <property type="match status" value="1"/>
</dbReference>
<dbReference type="Pfam" id="PF00512">
    <property type="entry name" value="HisKA"/>
    <property type="match status" value="1"/>
</dbReference>
<dbReference type="Gene3D" id="1.10.287.130">
    <property type="match status" value="1"/>
</dbReference>
<evidence type="ECO:0000256" key="3">
    <source>
        <dbReference type="ARBA" id="ARBA00012438"/>
    </source>
</evidence>
<evidence type="ECO:0000256" key="7">
    <source>
        <dbReference type="ARBA" id="ARBA00022777"/>
    </source>
</evidence>
<feature type="transmembrane region" description="Helical" evidence="11">
    <location>
        <begin position="190"/>
        <end position="208"/>
    </location>
</feature>
<keyword evidence="11" id="KW-0472">Membrane</keyword>
<evidence type="ECO:0000256" key="5">
    <source>
        <dbReference type="ARBA" id="ARBA00022679"/>
    </source>
</evidence>
<comment type="caution">
    <text evidence="14">The sequence shown here is derived from an EMBL/GenBank/DDBJ whole genome shotgun (WGS) entry which is preliminary data.</text>
</comment>
<dbReference type="RefSeq" id="WP_149511872.1">
    <property type="nucleotide sequence ID" value="NZ_VDFC01000040.1"/>
</dbReference>
<keyword evidence="7" id="KW-0418">Kinase</keyword>
<comment type="catalytic activity">
    <reaction evidence="1">
        <text>ATP + protein L-histidine = ADP + protein N-phospho-L-histidine.</text>
        <dbReference type="EC" id="2.7.13.3"/>
    </reaction>
</comment>
<keyword evidence="6 11" id="KW-0812">Transmembrane</keyword>
<feature type="compositionally biased region" description="Low complexity" evidence="10">
    <location>
        <begin position="422"/>
        <end position="438"/>
    </location>
</feature>
<keyword evidence="9" id="KW-0902">Two-component regulatory system</keyword>
<dbReference type="SUPFAM" id="SSF158472">
    <property type="entry name" value="HAMP domain-like"/>
    <property type="match status" value="1"/>
</dbReference>
<dbReference type="Proteomes" id="UP000324965">
    <property type="component" value="Unassembled WGS sequence"/>
</dbReference>
<feature type="transmembrane region" description="Helical" evidence="11">
    <location>
        <begin position="31"/>
        <end position="53"/>
    </location>
</feature>
<name>A0A5B0B090_9ACTN</name>
<keyword evidence="4" id="KW-0597">Phosphoprotein</keyword>